<dbReference type="RefSeq" id="WP_111477250.1">
    <property type="nucleotide sequence ID" value="NZ_QHKM01000001.1"/>
</dbReference>
<dbReference type="InterPro" id="IPR014710">
    <property type="entry name" value="RmlC-like_jellyroll"/>
</dbReference>
<reference evidence="3" key="1">
    <citation type="submission" date="2018-05" db="EMBL/GenBank/DDBJ databases">
        <authorList>
            <person name="Nie L."/>
        </authorList>
    </citation>
    <scope>NUCLEOTIDE SEQUENCE [LARGE SCALE GENOMIC DNA]</scope>
    <source>
        <strain evidence="3">NL</strain>
    </source>
</reference>
<dbReference type="SUPFAM" id="SSF51206">
    <property type="entry name" value="cAMP-binding domain-like"/>
    <property type="match status" value="1"/>
</dbReference>
<dbReference type="OrthoDB" id="667553at2"/>
<feature type="domain" description="Cyclic nucleotide-binding" evidence="1">
    <location>
        <begin position="35"/>
        <end position="114"/>
    </location>
</feature>
<dbReference type="Gene3D" id="2.60.120.10">
    <property type="entry name" value="Jelly Rolls"/>
    <property type="match status" value="1"/>
</dbReference>
<gene>
    <name evidence="2" type="ORF">DLM85_06610</name>
</gene>
<dbReference type="Proteomes" id="UP000248553">
    <property type="component" value="Unassembled WGS sequence"/>
</dbReference>
<dbReference type="InterPro" id="IPR000595">
    <property type="entry name" value="cNMP-bd_dom"/>
</dbReference>
<comment type="caution">
    <text evidence="2">The sequence shown here is derived from an EMBL/GenBank/DDBJ whole genome shotgun (WGS) entry which is preliminary data.</text>
</comment>
<evidence type="ECO:0000313" key="3">
    <source>
        <dbReference type="Proteomes" id="UP000248553"/>
    </source>
</evidence>
<name>A0A328BT75_9BACT</name>
<dbReference type="Pfam" id="PF00027">
    <property type="entry name" value="cNMP_binding"/>
    <property type="match status" value="1"/>
</dbReference>
<evidence type="ECO:0000313" key="2">
    <source>
        <dbReference type="EMBL" id="RAK70500.1"/>
    </source>
</evidence>
<dbReference type="CDD" id="cd00038">
    <property type="entry name" value="CAP_ED"/>
    <property type="match status" value="1"/>
</dbReference>
<dbReference type="EMBL" id="QHKM01000001">
    <property type="protein sequence ID" value="RAK70500.1"/>
    <property type="molecule type" value="Genomic_DNA"/>
</dbReference>
<sequence>MMEMLRAHIARFIELPEEEWRGIRRFFQPLDVGKKANLLVQGELCQAHYFVAQGCLRLFFVNDKGTEQTTQFALEGWWLTDYAAFGTPAPAAFGIQAVEKSTVLAISFAGQEQLLHGFPRLERYFRLIHQRAHAAAQFRIKSLYTLSGEERYWQFHQRQPAFVQRVPQYLLASYLGITPEYLSEIRGRRHS</sequence>
<accession>A0A328BT75</accession>
<organism evidence="2 3">
    <name type="scientific">Hymenobacter edaphi</name>
    <dbReference type="NCBI Taxonomy" id="2211146"/>
    <lineage>
        <taxon>Bacteria</taxon>
        <taxon>Pseudomonadati</taxon>
        <taxon>Bacteroidota</taxon>
        <taxon>Cytophagia</taxon>
        <taxon>Cytophagales</taxon>
        <taxon>Hymenobacteraceae</taxon>
        <taxon>Hymenobacter</taxon>
    </lineage>
</organism>
<proteinExistence type="predicted"/>
<protein>
    <submittedName>
        <fullName evidence="2">Crp/Fnr family transcriptional regulator</fullName>
    </submittedName>
</protein>
<dbReference type="InterPro" id="IPR018490">
    <property type="entry name" value="cNMP-bd_dom_sf"/>
</dbReference>
<keyword evidence="3" id="KW-1185">Reference proteome</keyword>
<dbReference type="AlphaFoldDB" id="A0A328BT75"/>
<evidence type="ECO:0000259" key="1">
    <source>
        <dbReference type="Pfam" id="PF00027"/>
    </source>
</evidence>